<dbReference type="Pfam" id="PF05443">
    <property type="entry name" value="ROS_MUCR"/>
    <property type="match status" value="1"/>
</dbReference>
<gene>
    <name evidence="3" type="ORF">E0H75_42170</name>
</gene>
<dbReference type="GO" id="GO:0003677">
    <property type="term" value="F:DNA binding"/>
    <property type="evidence" value="ECO:0007669"/>
    <property type="project" value="InterPro"/>
</dbReference>
<feature type="compositionally biased region" description="Low complexity" evidence="2">
    <location>
        <begin position="164"/>
        <end position="174"/>
    </location>
</feature>
<dbReference type="EMBL" id="SJKD01000019">
    <property type="protein sequence ID" value="TCC33868.1"/>
    <property type="molecule type" value="Genomic_DNA"/>
</dbReference>
<organism evidence="3 4">
    <name type="scientific">Kribbella capetownensis</name>
    <dbReference type="NCBI Taxonomy" id="1572659"/>
    <lineage>
        <taxon>Bacteria</taxon>
        <taxon>Bacillati</taxon>
        <taxon>Actinomycetota</taxon>
        <taxon>Actinomycetes</taxon>
        <taxon>Propionibacteriales</taxon>
        <taxon>Kribbellaceae</taxon>
        <taxon>Kribbella</taxon>
    </lineage>
</organism>
<evidence type="ECO:0000256" key="1">
    <source>
        <dbReference type="ARBA" id="ARBA00007031"/>
    </source>
</evidence>
<dbReference type="Gene3D" id="1.10.10.1550">
    <property type="entry name" value="ROS/MUCR transcriptional regulator protein"/>
    <property type="match status" value="1"/>
</dbReference>
<dbReference type="InterPro" id="IPR008807">
    <property type="entry name" value="ROS_MUCR"/>
</dbReference>
<name>A0A4R0IRC0_9ACTN</name>
<reference evidence="3 4" key="1">
    <citation type="submission" date="2019-02" db="EMBL/GenBank/DDBJ databases">
        <title>Kribbella capetownensis sp. nov. and Kribbella speibonae sp. nov., isolated from soil.</title>
        <authorList>
            <person name="Curtis S.M."/>
            <person name="Norton I."/>
            <person name="Everest G.J."/>
            <person name="Meyers P.R."/>
        </authorList>
    </citation>
    <scope>NUCLEOTIDE SEQUENCE [LARGE SCALE GENOMIC DNA]</scope>
    <source>
        <strain evidence="3 4">YM53</strain>
    </source>
</reference>
<evidence type="ECO:0008006" key="5">
    <source>
        <dbReference type="Google" id="ProtNLM"/>
    </source>
</evidence>
<proteinExistence type="inferred from homology"/>
<keyword evidence="4" id="KW-1185">Reference proteome</keyword>
<sequence length="187" mass="20353">MELGDTDGHGRYGMLDETSDGLVCHDCGRAFPSLGLHAWRGHGMTAAQYREAHGLQRSRGLVSSQLRQRIQTNAKARMTTPAGQAFAAARDPQRAQTARLSQPLTWTAAARASNRTARAGTGRYGTEVTCQNPACRAVFCPLHSARRRRFCSRSCASSYNRSYNRGYRGSISRSGSDDSSDPGATPR</sequence>
<evidence type="ECO:0000313" key="3">
    <source>
        <dbReference type="EMBL" id="TCC33868.1"/>
    </source>
</evidence>
<dbReference type="OrthoDB" id="3527949at2"/>
<comment type="similarity">
    <text evidence="1">Belongs to the ros/MucR family.</text>
</comment>
<evidence type="ECO:0000256" key="2">
    <source>
        <dbReference type="SAM" id="MobiDB-lite"/>
    </source>
</evidence>
<feature type="region of interest" description="Disordered" evidence="2">
    <location>
        <begin position="164"/>
        <end position="187"/>
    </location>
</feature>
<protein>
    <recommendedName>
        <fullName evidence="5">ROS/MUCR transcriptional regulator protein</fullName>
    </recommendedName>
</protein>
<dbReference type="InterPro" id="IPR041920">
    <property type="entry name" value="ROS/MUCR_sf"/>
</dbReference>
<evidence type="ECO:0000313" key="4">
    <source>
        <dbReference type="Proteomes" id="UP000293342"/>
    </source>
</evidence>
<dbReference type="GO" id="GO:0006355">
    <property type="term" value="P:regulation of DNA-templated transcription"/>
    <property type="evidence" value="ECO:0007669"/>
    <property type="project" value="InterPro"/>
</dbReference>
<dbReference type="AlphaFoldDB" id="A0A4R0IRC0"/>
<dbReference type="Proteomes" id="UP000293342">
    <property type="component" value="Unassembled WGS sequence"/>
</dbReference>
<dbReference type="GO" id="GO:0008270">
    <property type="term" value="F:zinc ion binding"/>
    <property type="evidence" value="ECO:0007669"/>
    <property type="project" value="InterPro"/>
</dbReference>
<accession>A0A4R0IRC0</accession>
<dbReference type="RefSeq" id="WP_131519355.1">
    <property type="nucleotide sequence ID" value="NZ_SJKD01000019.1"/>
</dbReference>
<comment type="caution">
    <text evidence="3">The sequence shown here is derived from an EMBL/GenBank/DDBJ whole genome shotgun (WGS) entry which is preliminary data.</text>
</comment>